<evidence type="ECO:0000313" key="6">
    <source>
        <dbReference type="Proteomes" id="UP000064920"/>
    </source>
</evidence>
<keyword evidence="2" id="KW-0805">Transcription regulation</keyword>
<dbReference type="KEGG" id="cmar:IMCC12053_604"/>
<sequence>MHKTNWDDFRFVLAVARMGSVSAAARELGVNHATVLRRVAGIEDRLGVALFEKSVRGYDVAPEKLRLIEAAREVEIAVKAVERLAQAGDTPLAGVIRVMSSDTFCHAILPPVVAGMSLTSPGLSFELLCANAQTDASRLHADVIVRTAFKLPDDLYGEVAGQLAFGVYAAEGVPEAHWLGMSGLLGRAHVAHKLNERLQKDGVVFRAAADSFMTLRALAEAGLGRTMLPCVIGDQSPVLQRVHAPIDIAPMPIYVASNAELADAPRLRQARARMTAALQADAERLLGLAPAAA</sequence>
<keyword evidence="4" id="KW-0804">Transcription</keyword>
<dbReference type="GO" id="GO:0043565">
    <property type="term" value="F:sequence-specific DNA binding"/>
    <property type="evidence" value="ECO:0007669"/>
    <property type="project" value="TreeGrafter"/>
</dbReference>
<dbReference type="InterPro" id="IPR058163">
    <property type="entry name" value="LysR-type_TF_proteobact-type"/>
</dbReference>
<dbReference type="Gene3D" id="1.10.10.10">
    <property type="entry name" value="Winged helix-like DNA-binding domain superfamily/Winged helix DNA-binding domain"/>
    <property type="match status" value="1"/>
</dbReference>
<accession>A0A0P0A813</accession>
<dbReference type="PROSITE" id="PS50931">
    <property type="entry name" value="HTH_LYSR"/>
    <property type="match status" value="1"/>
</dbReference>
<dbReference type="AlphaFoldDB" id="A0A0P0A813"/>
<proteinExistence type="inferred from homology"/>
<gene>
    <name evidence="5" type="ORF">IMCC12053_604</name>
</gene>
<dbReference type="InterPro" id="IPR036390">
    <property type="entry name" value="WH_DNA-bd_sf"/>
</dbReference>
<evidence type="ECO:0000256" key="4">
    <source>
        <dbReference type="ARBA" id="ARBA00023163"/>
    </source>
</evidence>
<dbReference type="PATRIC" id="fig|1397108.4.peg.625"/>
<name>A0A0P0A813_9RHOB</name>
<organism evidence="5 6">
    <name type="scientific">Celeribacter marinus</name>
    <dbReference type="NCBI Taxonomy" id="1397108"/>
    <lineage>
        <taxon>Bacteria</taxon>
        <taxon>Pseudomonadati</taxon>
        <taxon>Pseudomonadota</taxon>
        <taxon>Alphaproteobacteria</taxon>
        <taxon>Rhodobacterales</taxon>
        <taxon>Roseobacteraceae</taxon>
        <taxon>Celeribacter</taxon>
    </lineage>
</organism>
<dbReference type="RefSeq" id="WP_062215573.1">
    <property type="nucleotide sequence ID" value="NZ_CP012023.1"/>
</dbReference>
<dbReference type="Gene3D" id="3.40.190.290">
    <property type="match status" value="1"/>
</dbReference>
<dbReference type="EMBL" id="CP012023">
    <property type="protein sequence ID" value="ALI54552.1"/>
    <property type="molecule type" value="Genomic_DNA"/>
</dbReference>
<dbReference type="Pfam" id="PF00126">
    <property type="entry name" value="HTH_1"/>
    <property type="match status" value="1"/>
</dbReference>
<dbReference type="OrthoDB" id="7768317at2"/>
<dbReference type="SUPFAM" id="SSF53850">
    <property type="entry name" value="Periplasmic binding protein-like II"/>
    <property type="match status" value="1"/>
</dbReference>
<evidence type="ECO:0000313" key="5">
    <source>
        <dbReference type="EMBL" id="ALI54552.1"/>
    </source>
</evidence>
<dbReference type="InterPro" id="IPR000847">
    <property type="entry name" value="LysR_HTH_N"/>
</dbReference>
<evidence type="ECO:0000256" key="2">
    <source>
        <dbReference type="ARBA" id="ARBA00023015"/>
    </source>
</evidence>
<comment type="similarity">
    <text evidence="1">Belongs to the LysR transcriptional regulatory family.</text>
</comment>
<dbReference type="Proteomes" id="UP000064920">
    <property type="component" value="Chromosome"/>
</dbReference>
<dbReference type="GO" id="GO:0003700">
    <property type="term" value="F:DNA-binding transcription factor activity"/>
    <property type="evidence" value="ECO:0007669"/>
    <property type="project" value="InterPro"/>
</dbReference>
<protein>
    <submittedName>
        <fullName evidence="5">Transcriptional regulator, LysR family</fullName>
    </submittedName>
</protein>
<dbReference type="GO" id="GO:0006351">
    <property type="term" value="P:DNA-templated transcription"/>
    <property type="evidence" value="ECO:0007669"/>
    <property type="project" value="TreeGrafter"/>
</dbReference>
<dbReference type="Pfam" id="PF03466">
    <property type="entry name" value="LysR_substrate"/>
    <property type="match status" value="1"/>
</dbReference>
<dbReference type="InterPro" id="IPR036388">
    <property type="entry name" value="WH-like_DNA-bd_sf"/>
</dbReference>
<evidence type="ECO:0000256" key="1">
    <source>
        <dbReference type="ARBA" id="ARBA00009437"/>
    </source>
</evidence>
<keyword evidence="3" id="KW-0238">DNA-binding</keyword>
<reference evidence="5 6" key="1">
    <citation type="submission" date="2015-05" db="EMBL/GenBank/DDBJ databases">
        <authorList>
            <person name="Wang D.B."/>
            <person name="Wang M."/>
        </authorList>
    </citation>
    <scope>NUCLEOTIDE SEQUENCE [LARGE SCALE GENOMIC DNA]</scope>
    <source>
        <strain evidence="5 6">IMCC 12053</strain>
    </source>
</reference>
<evidence type="ECO:0000256" key="3">
    <source>
        <dbReference type="ARBA" id="ARBA00023125"/>
    </source>
</evidence>
<dbReference type="InterPro" id="IPR005119">
    <property type="entry name" value="LysR_subst-bd"/>
</dbReference>
<dbReference type="SUPFAM" id="SSF46785">
    <property type="entry name" value="Winged helix' DNA-binding domain"/>
    <property type="match status" value="1"/>
</dbReference>
<dbReference type="PANTHER" id="PTHR30537:SF3">
    <property type="entry name" value="TRANSCRIPTIONAL REGULATORY PROTEIN"/>
    <property type="match status" value="1"/>
</dbReference>
<dbReference type="STRING" id="1397108.IMCC12053_604"/>
<dbReference type="PANTHER" id="PTHR30537">
    <property type="entry name" value="HTH-TYPE TRANSCRIPTIONAL REGULATOR"/>
    <property type="match status" value="1"/>
</dbReference>
<keyword evidence="6" id="KW-1185">Reference proteome</keyword>